<dbReference type="Pfam" id="PF12631">
    <property type="entry name" value="MnmE_helical"/>
    <property type="match status" value="1"/>
</dbReference>
<keyword evidence="11" id="KW-1185">Reference proteome</keyword>
<proteinExistence type="inferred from homology"/>
<dbReference type="InterPro" id="IPR027417">
    <property type="entry name" value="P-loop_NTPase"/>
</dbReference>
<comment type="function">
    <text evidence="7">Exhibits a very high intrinsic GTPase hydrolysis rate. Involved in the addition of a carboxymethylaminomethyl (cmnm) group at the wobble position (U34) of certain tRNAs, forming tRNA-cmnm(5)s(2)U34.</text>
</comment>
<dbReference type="InterPro" id="IPR027266">
    <property type="entry name" value="TrmE/GcvT-like"/>
</dbReference>
<reference evidence="10 11" key="1">
    <citation type="submission" date="2020-08" db="EMBL/GenBank/DDBJ databases">
        <title>Description of novel Flavobacterium F-408 isolate.</title>
        <authorList>
            <person name="Saticioglu I.B."/>
            <person name="Duman M."/>
            <person name="Altun S."/>
        </authorList>
    </citation>
    <scope>NUCLEOTIDE SEQUENCE [LARGE SCALE GENOMIC DNA]</scope>
    <source>
        <strain evidence="10 11">F-408</strain>
    </source>
</reference>
<dbReference type="HAMAP" id="MF_00379">
    <property type="entry name" value="GTPase_MnmE"/>
    <property type="match status" value="1"/>
</dbReference>
<dbReference type="InterPro" id="IPR025867">
    <property type="entry name" value="MnmE_helical"/>
</dbReference>
<feature type="binding site" evidence="7">
    <location>
        <begin position="250"/>
        <end position="256"/>
    </location>
    <ligand>
        <name>GTP</name>
        <dbReference type="ChEBI" id="CHEBI:37565"/>
    </ligand>
</feature>
<comment type="subcellular location">
    <subcellularLocation>
        <location evidence="7">Cytoplasm</location>
    </subcellularLocation>
</comment>
<dbReference type="Pfam" id="PF01926">
    <property type="entry name" value="MMR_HSR1"/>
    <property type="match status" value="1"/>
</dbReference>
<feature type="binding site" evidence="7">
    <location>
        <position position="255"/>
    </location>
    <ligand>
        <name>K(+)</name>
        <dbReference type="ChEBI" id="CHEBI:29103"/>
    </ligand>
</feature>
<dbReference type="CDD" id="cd14858">
    <property type="entry name" value="TrmE_N"/>
    <property type="match status" value="1"/>
</dbReference>
<evidence type="ECO:0000256" key="8">
    <source>
        <dbReference type="RuleBase" id="RU003313"/>
    </source>
</evidence>
<dbReference type="InterPro" id="IPR031168">
    <property type="entry name" value="G_TrmE"/>
</dbReference>
<evidence type="ECO:0000256" key="7">
    <source>
        <dbReference type="HAMAP-Rule" id="MF_00379"/>
    </source>
</evidence>
<dbReference type="RefSeq" id="WP_166126378.1">
    <property type="nucleotide sequence ID" value="NZ_JAANOQ010000003.1"/>
</dbReference>
<protein>
    <recommendedName>
        <fullName evidence="7">tRNA modification GTPase MnmE</fullName>
        <ecNumber evidence="7">3.6.-.-</ecNumber>
    </recommendedName>
</protein>
<dbReference type="EC" id="3.6.-.-" evidence="7"/>
<dbReference type="Gene3D" id="3.40.50.300">
    <property type="entry name" value="P-loop containing nucleotide triphosphate hydrolases"/>
    <property type="match status" value="1"/>
</dbReference>
<evidence type="ECO:0000256" key="3">
    <source>
        <dbReference type="ARBA" id="ARBA00022741"/>
    </source>
</evidence>
<feature type="domain" description="TrmE-type G" evidence="9">
    <location>
        <begin position="221"/>
        <end position="388"/>
    </location>
</feature>
<dbReference type="SUPFAM" id="SSF52540">
    <property type="entry name" value="P-loop containing nucleoside triphosphate hydrolases"/>
    <property type="match status" value="1"/>
</dbReference>
<dbReference type="NCBIfam" id="TIGR00231">
    <property type="entry name" value="small_GTP"/>
    <property type="match status" value="1"/>
</dbReference>
<sequence length="466" mass="51384">MIPHETIVALATPSGAGAIAIIRLSGADAIAIAADVFESVSGKDISKQKTHTIHLGHIVDGTKVYDQVLLSIFKGPNSYTGENVVEISCHGSVFIQQQIIQLLLRKGAKMAQAGEFTLRAFLNAKLDLSQAEAVADLISSDNEASHQIAMQQMRGGFSNEIAKLREELLNFASLIELELDFAEEDVEFADRTAFYELLTRIEFVLKRLIDSFAVGNVIKNGIPVAIVGEPNVGKSTLLNALLNEERAIVSDIAGTTRDTIEDELVIDGIGFRFIDTAGIRETKDVVESIGIQKTFEKIEQAQVVLYLFESLKFQVSGSEYINEIEKVKNKYPLKTLLVVINKVDLLTNDQISNIQQQLETLNVKLLPISAKQKTGIDDLKNQLLSFVNTGALRNNETIVTNTRHYDSLLKALEEIQKVRFGLDNNISSDFMAIDIRQALFHFGEITGQVSNDELLGNIFANFCIGK</sequence>
<keyword evidence="3 7" id="KW-0547">Nucleotide-binding</keyword>
<feature type="binding site" evidence="7">
    <location>
        <position position="256"/>
    </location>
    <ligand>
        <name>Mg(2+)</name>
        <dbReference type="ChEBI" id="CHEBI:18420"/>
    </ligand>
</feature>
<feature type="binding site" evidence="7">
    <location>
        <begin position="275"/>
        <end position="278"/>
    </location>
    <ligand>
        <name>GTP</name>
        <dbReference type="ChEBI" id="CHEBI:37565"/>
    </ligand>
</feature>
<evidence type="ECO:0000256" key="5">
    <source>
        <dbReference type="ARBA" id="ARBA00022958"/>
    </source>
</evidence>
<name>A0ABR7IX46_9FLAO</name>
<feature type="binding site" evidence="7">
    <location>
        <position position="125"/>
    </location>
    <ligand>
        <name>(6S)-5-formyl-5,6,7,8-tetrahydrofolate</name>
        <dbReference type="ChEBI" id="CHEBI:57457"/>
    </ligand>
</feature>
<evidence type="ECO:0000259" key="9">
    <source>
        <dbReference type="PROSITE" id="PS51709"/>
    </source>
</evidence>
<comment type="cofactor">
    <cofactor evidence="7">
        <name>K(+)</name>
        <dbReference type="ChEBI" id="CHEBI:29103"/>
    </cofactor>
    <text evidence="7">Binds 1 potassium ion per subunit.</text>
</comment>
<dbReference type="Gene3D" id="3.30.1360.120">
    <property type="entry name" value="Probable tRNA modification gtpase trme, domain 1"/>
    <property type="match status" value="1"/>
</dbReference>
<keyword evidence="5 7" id="KW-0630">Potassium</keyword>
<dbReference type="InterPro" id="IPR027368">
    <property type="entry name" value="MnmE_dom2"/>
</dbReference>
<keyword evidence="7" id="KW-0378">Hydrolase</keyword>
<comment type="caution">
    <text evidence="10">The sequence shown here is derived from an EMBL/GenBank/DDBJ whole genome shotgun (WGS) entry which is preliminary data.</text>
</comment>
<dbReference type="Gene3D" id="1.20.120.430">
    <property type="entry name" value="tRNA modification GTPase MnmE domain 2"/>
    <property type="match status" value="1"/>
</dbReference>
<keyword evidence="6 7" id="KW-0342">GTP-binding</keyword>
<keyword evidence="7" id="KW-0963">Cytoplasm</keyword>
<dbReference type="CDD" id="cd04164">
    <property type="entry name" value="trmE"/>
    <property type="match status" value="1"/>
</dbReference>
<comment type="subunit">
    <text evidence="7">Homodimer. Heterotetramer of two MnmE and two MnmG subunits.</text>
</comment>
<feature type="binding site" evidence="7">
    <location>
        <position position="23"/>
    </location>
    <ligand>
        <name>(6S)-5-formyl-5,6,7,8-tetrahydrofolate</name>
        <dbReference type="ChEBI" id="CHEBI:57457"/>
    </ligand>
</feature>
<evidence type="ECO:0000313" key="11">
    <source>
        <dbReference type="Proteomes" id="UP000605990"/>
    </source>
</evidence>
<dbReference type="NCBIfam" id="NF003661">
    <property type="entry name" value="PRK05291.1-3"/>
    <property type="match status" value="1"/>
</dbReference>
<evidence type="ECO:0000313" key="10">
    <source>
        <dbReference type="EMBL" id="MBC5834337.1"/>
    </source>
</evidence>
<evidence type="ECO:0000256" key="6">
    <source>
        <dbReference type="ARBA" id="ARBA00023134"/>
    </source>
</evidence>
<comment type="similarity">
    <text evidence="1 7 8">Belongs to the TRAFAC class TrmE-Era-EngA-EngB-Septin-like GTPase superfamily. TrmE GTPase family.</text>
</comment>
<dbReference type="EMBL" id="JACRUN010000002">
    <property type="protein sequence ID" value="MBC5834337.1"/>
    <property type="molecule type" value="Genomic_DNA"/>
</dbReference>
<dbReference type="Pfam" id="PF10396">
    <property type="entry name" value="TrmE_N"/>
    <property type="match status" value="1"/>
</dbReference>
<dbReference type="InterPro" id="IPR004520">
    <property type="entry name" value="GTPase_MnmE"/>
</dbReference>
<feature type="binding site" evidence="7">
    <location>
        <position position="86"/>
    </location>
    <ligand>
        <name>(6S)-5-formyl-5,6,7,8-tetrahydrofolate</name>
        <dbReference type="ChEBI" id="CHEBI:57457"/>
    </ligand>
</feature>
<keyword evidence="4 7" id="KW-0460">Magnesium</keyword>
<feature type="binding site" evidence="7">
    <location>
        <position position="466"/>
    </location>
    <ligand>
        <name>(6S)-5-formyl-5,6,7,8-tetrahydrofolate</name>
        <dbReference type="ChEBI" id="CHEBI:57457"/>
    </ligand>
</feature>
<organism evidence="10 11">
    <name type="scientific">Flavobacterium bernardetii</name>
    <dbReference type="NCBI Taxonomy" id="2813823"/>
    <lineage>
        <taxon>Bacteria</taxon>
        <taxon>Pseudomonadati</taxon>
        <taxon>Bacteroidota</taxon>
        <taxon>Flavobacteriia</taxon>
        <taxon>Flavobacteriales</taxon>
        <taxon>Flavobacteriaceae</taxon>
        <taxon>Flavobacterium</taxon>
    </lineage>
</organism>
<feature type="binding site" evidence="7">
    <location>
        <position position="235"/>
    </location>
    <ligand>
        <name>Mg(2+)</name>
        <dbReference type="ChEBI" id="CHEBI:18420"/>
    </ligand>
</feature>
<comment type="caution">
    <text evidence="7">Lacks conserved residue(s) required for the propagation of feature annotation.</text>
</comment>
<evidence type="ECO:0000256" key="2">
    <source>
        <dbReference type="ARBA" id="ARBA00022694"/>
    </source>
</evidence>
<feature type="binding site" evidence="7">
    <location>
        <position position="252"/>
    </location>
    <ligand>
        <name>K(+)</name>
        <dbReference type="ChEBI" id="CHEBI:29103"/>
    </ligand>
</feature>
<dbReference type="InterPro" id="IPR018948">
    <property type="entry name" value="GTP-bd_TrmE_N"/>
</dbReference>
<dbReference type="InterPro" id="IPR006073">
    <property type="entry name" value="GTP-bd"/>
</dbReference>
<dbReference type="PROSITE" id="PS51709">
    <property type="entry name" value="G_TRME"/>
    <property type="match status" value="1"/>
</dbReference>
<evidence type="ECO:0000256" key="1">
    <source>
        <dbReference type="ARBA" id="ARBA00011043"/>
    </source>
</evidence>
<keyword evidence="2 7" id="KW-0819">tRNA processing</keyword>
<dbReference type="Proteomes" id="UP000605990">
    <property type="component" value="Unassembled WGS sequence"/>
</dbReference>
<dbReference type="NCBIfam" id="TIGR00450">
    <property type="entry name" value="mnmE_trmE_thdF"/>
    <property type="match status" value="1"/>
</dbReference>
<keyword evidence="7" id="KW-0479">Metal-binding</keyword>
<feature type="binding site" evidence="7">
    <location>
        <begin position="231"/>
        <end position="236"/>
    </location>
    <ligand>
        <name>GTP</name>
        <dbReference type="ChEBI" id="CHEBI:37565"/>
    </ligand>
</feature>
<dbReference type="InterPro" id="IPR005225">
    <property type="entry name" value="Small_GTP-bd"/>
</dbReference>
<accession>A0ABR7IX46</accession>
<feature type="binding site" evidence="7">
    <location>
        <position position="231"/>
    </location>
    <ligand>
        <name>K(+)</name>
        <dbReference type="ChEBI" id="CHEBI:29103"/>
    </ligand>
</feature>
<dbReference type="PANTHER" id="PTHR42714">
    <property type="entry name" value="TRNA MODIFICATION GTPASE GTPBP3"/>
    <property type="match status" value="1"/>
</dbReference>
<evidence type="ECO:0000256" key="4">
    <source>
        <dbReference type="ARBA" id="ARBA00022842"/>
    </source>
</evidence>
<gene>
    <name evidence="7 10" type="primary">mnmE</name>
    <name evidence="7" type="synonym">trmE</name>
    <name evidence="10" type="ORF">H8R27_05500</name>
</gene>
<dbReference type="SUPFAM" id="SSF116878">
    <property type="entry name" value="TrmE connector domain"/>
    <property type="match status" value="1"/>
</dbReference>
<dbReference type="PANTHER" id="PTHR42714:SF2">
    <property type="entry name" value="TRNA MODIFICATION GTPASE GTPBP3, MITOCHONDRIAL"/>
    <property type="match status" value="1"/>
</dbReference>
<feature type="binding site" evidence="7">
    <location>
        <position position="250"/>
    </location>
    <ligand>
        <name>K(+)</name>
        <dbReference type="ChEBI" id="CHEBI:29103"/>
    </ligand>
</feature>